<dbReference type="PANTHER" id="PTHR15615:SF118">
    <property type="entry name" value="CYCLIN, HYPOTHETICAL (EUROFUNG)"/>
    <property type="match status" value="1"/>
</dbReference>
<feature type="compositionally biased region" description="Polar residues" evidence="1">
    <location>
        <begin position="567"/>
        <end position="577"/>
    </location>
</feature>
<accession>A0A084AG37</accession>
<dbReference type="GO" id="GO:0019901">
    <property type="term" value="F:protein kinase binding"/>
    <property type="evidence" value="ECO:0007669"/>
    <property type="project" value="InterPro"/>
</dbReference>
<evidence type="ECO:0008006" key="4">
    <source>
        <dbReference type="Google" id="ProtNLM"/>
    </source>
</evidence>
<keyword evidence="3" id="KW-1185">Reference proteome</keyword>
<feature type="region of interest" description="Disordered" evidence="1">
    <location>
        <begin position="536"/>
        <end position="577"/>
    </location>
</feature>
<evidence type="ECO:0000313" key="3">
    <source>
        <dbReference type="Proteomes" id="UP000028045"/>
    </source>
</evidence>
<dbReference type="OrthoDB" id="244495at2759"/>
<dbReference type="InterPro" id="IPR036915">
    <property type="entry name" value="Cyclin-like_sf"/>
</dbReference>
<dbReference type="PANTHER" id="PTHR15615">
    <property type="match status" value="1"/>
</dbReference>
<reference evidence="2 3" key="1">
    <citation type="journal article" date="2014" name="BMC Genomics">
        <title>Comparative genome sequencing reveals chemotype-specific gene clusters in the toxigenic black mold Stachybotrys.</title>
        <authorList>
            <person name="Semeiks J."/>
            <person name="Borek D."/>
            <person name="Otwinowski Z."/>
            <person name="Grishin N.V."/>
        </authorList>
    </citation>
    <scope>NUCLEOTIDE SEQUENCE [LARGE SCALE GENOMIC DNA]</scope>
    <source>
        <strain evidence="3">CBS 109288 / IBT 7711</strain>
    </source>
</reference>
<dbReference type="AlphaFoldDB" id="A0A084AG37"/>
<sequence>MSVKICAPTNPHLLPLSTTIGYTRRSSLLPSREAALLELPPLARSTTLLVSGLRTPPVDDMSTTYQPQMASYNSHGAYNYPASLANPSRTKVVVNDSRNSQNPHLHTCQRHQLQPQQQFPSQGIPQALPKNGSYAMAAQLSHASTALEKAATPMAETEGTSSRRGSDSLVFHSLQIPKCISPSGGNLAEFAAEMTCLFWFQSIDDLKVAETIRSRPTNAPLPRLSSLARPDEQFQKWVYTVLSTTQVTQNVVLLALLFIFRLKMSTPQIKGRAGSEYRLLTVALMLGNKFLDDNTYTNKTWAEVSCFAVQEIHVMEVEFLSNMRYNLLASKSEWEEWLVKLAYFHEYYERALRMPASPIHAASPSNNVFHSPIPSPTAAAMPSTSDLLPLTPSGTRVAHVSPTSSHSRNWAAYQANAVSPLASKPPMELPVSRKRGIEEDFSEHPAKRPMPPRLAQVAVPNMMARPNAAQESARLPVPQLTVMTGQPTPGQTPVYATPAAYTSSATPAAQGPVSLPPLQPGVRAMATVYQQPATTLVQPPTVPSTSATPLQSTPYNTSGLPPHHQLSYGTPNKHQSPGNLGPYGSSPMVEPFGPVSAVHTPISHTPMNNSPSVYLLQRNSPYKPIRHVNTLLYPPPSASLDQYHLAVPVQPTQMHYQPLGRRNDLRTGVVPEFVMYNRSQYQPVTSQGHTQGHYVL</sequence>
<dbReference type="GO" id="GO:0016538">
    <property type="term" value="F:cyclin-dependent protein serine/threonine kinase regulator activity"/>
    <property type="evidence" value="ECO:0007669"/>
    <property type="project" value="TreeGrafter"/>
</dbReference>
<organism evidence="2 3">
    <name type="scientific">Stachybotrys chartarum (strain CBS 109288 / IBT 7711)</name>
    <name type="common">Toxic black mold</name>
    <name type="synonym">Stilbospora chartarum</name>
    <dbReference type="NCBI Taxonomy" id="1280523"/>
    <lineage>
        <taxon>Eukaryota</taxon>
        <taxon>Fungi</taxon>
        <taxon>Dikarya</taxon>
        <taxon>Ascomycota</taxon>
        <taxon>Pezizomycotina</taxon>
        <taxon>Sordariomycetes</taxon>
        <taxon>Hypocreomycetidae</taxon>
        <taxon>Hypocreales</taxon>
        <taxon>Stachybotryaceae</taxon>
        <taxon>Stachybotrys</taxon>
    </lineage>
</organism>
<name>A0A084AG37_STACB</name>
<evidence type="ECO:0000313" key="2">
    <source>
        <dbReference type="EMBL" id="KEY64266.1"/>
    </source>
</evidence>
<feature type="compositionally biased region" description="Polar residues" evidence="1">
    <location>
        <begin position="536"/>
        <end position="559"/>
    </location>
</feature>
<protein>
    <recommendedName>
        <fullName evidence="4">Cyclin N-terminal domain-containing protein</fullName>
    </recommendedName>
</protein>
<dbReference type="Proteomes" id="UP000028045">
    <property type="component" value="Unassembled WGS sequence"/>
</dbReference>
<dbReference type="InterPro" id="IPR013922">
    <property type="entry name" value="Cyclin_PHO80-like"/>
</dbReference>
<gene>
    <name evidence="2" type="ORF">S7711_09306</name>
</gene>
<dbReference type="SUPFAM" id="SSF47954">
    <property type="entry name" value="Cyclin-like"/>
    <property type="match status" value="1"/>
</dbReference>
<dbReference type="HOGENOM" id="CLU_013431_1_0_1"/>
<dbReference type="CDD" id="cd20557">
    <property type="entry name" value="CYCLIN_ScPCL1-like"/>
    <property type="match status" value="1"/>
</dbReference>
<dbReference type="GO" id="GO:0005634">
    <property type="term" value="C:nucleus"/>
    <property type="evidence" value="ECO:0007669"/>
    <property type="project" value="TreeGrafter"/>
</dbReference>
<dbReference type="Pfam" id="PF08613">
    <property type="entry name" value="Cyclin"/>
    <property type="match status" value="1"/>
</dbReference>
<proteinExistence type="predicted"/>
<dbReference type="Gene3D" id="1.10.472.10">
    <property type="entry name" value="Cyclin-like"/>
    <property type="match status" value="1"/>
</dbReference>
<dbReference type="EMBL" id="KL648745">
    <property type="protein sequence ID" value="KEY64266.1"/>
    <property type="molecule type" value="Genomic_DNA"/>
</dbReference>
<dbReference type="GO" id="GO:0000307">
    <property type="term" value="C:cyclin-dependent protein kinase holoenzyme complex"/>
    <property type="evidence" value="ECO:0007669"/>
    <property type="project" value="TreeGrafter"/>
</dbReference>
<evidence type="ECO:0000256" key="1">
    <source>
        <dbReference type="SAM" id="MobiDB-lite"/>
    </source>
</evidence>